<keyword evidence="5" id="KW-0539">Nucleus</keyword>
<dbReference type="Gene3D" id="3.30.730.10">
    <property type="entry name" value="AP2/ERF domain"/>
    <property type="match status" value="1"/>
</dbReference>
<sequence length="213" mass="23587">MMVSALKHVITGGGADSGGGEMKGATSSHFVQQAAENVMPYLPDAPTCTACKIVGCLGCENFESAESSSRNRKKKKKYRGVRFRGKWVAEIRNPHNVKRVWLRTFNNAEAAAKAYDRKAIEFRGEKAKTNFPLSHYNVEAQSYENNQGIDGLMENRSTGNEDHRGPSFDRNVNLMIDKMAGIDPDHIWDAGLIAFRQMQMVGDNPLQVPPVAV</sequence>
<dbReference type="GO" id="GO:0003677">
    <property type="term" value="F:DNA binding"/>
    <property type="evidence" value="ECO:0007669"/>
    <property type="project" value="UniProtKB-KW"/>
</dbReference>
<dbReference type="GO" id="GO:0005634">
    <property type="term" value="C:nucleus"/>
    <property type="evidence" value="ECO:0007669"/>
    <property type="project" value="UniProtKB-SubCell"/>
</dbReference>
<dbReference type="InterPro" id="IPR001471">
    <property type="entry name" value="AP2/ERF_dom"/>
</dbReference>
<comment type="caution">
    <text evidence="7">The sequence shown here is derived from an EMBL/GenBank/DDBJ whole genome shotgun (WGS) entry which is preliminary data.</text>
</comment>
<evidence type="ECO:0000256" key="1">
    <source>
        <dbReference type="ARBA" id="ARBA00004123"/>
    </source>
</evidence>
<dbReference type="Proteomes" id="UP000594638">
    <property type="component" value="Unassembled WGS sequence"/>
</dbReference>
<keyword evidence="2" id="KW-0805">Transcription regulation</keyword>
<protein>
    <submittedName>
        <fullName evidence="7">Ethylene-responsive transcription factor ERF109-like</fullName>
    </submittedName>
</protein>
<keyword evidence="4" id="KW-0804">Transcription</keyword>
<proteinExistence type="predicted"/>
<dbReference type="GO" id="GO:0003700">
    <property type="term" value="F:DNA-binding transcription factor activity"/>
    <property type="evidence" value="ECO:0007669"/>
    <property type="project" value="InterPro"/>
</dbReference>
<evidence type="ECO:0000256" key="3">
    <source>
        <dbReference type="ARBA" id="ARBA00023125"/>
    </source>
</evidence>
<organism evidence="7 8">
    <name type="scientific">Olea europaea subsp. europaea</name>
    <dbReference type="NCBI Taxonomy" id="158383"/>
    <lineage>
        <taxon>Eukaryota</taxon>
        <taxon>Viridiplantae</taxon>
        <taxon>Streptophyta</taxon>
        <taxon>Embryophyta</taxon>
        <taxon>Tracheophyta</taxon>
        <taxon>Spermatophyta</taxon>
        <taxon>Magnoliopsida</taxon>
        <taxon>eudicotyledons</taxon>
        <taxon>Gunneridae</taxon>
        <taxon>Pentapetalae</taxon>
        <taxon>asterids</taxon>
        <taxon>lamiids</taxon>
        <taxon>Lamiales</taxon>
        <taxon>Oleaceae</taxon>
        <taxon>Oleeae</taxon>
        <taxon>Olea</taxon>
    </lineage>
</organism>
<dbReference type="InterPro" id="IPR044808">
    <property type="entry name" value="ERF_plant"/>
</dbReference>
<dbReference type="PANTHER" id="PTHR31190">
    <property type="entry name" value="DNA-BINDING DOMAIN"/>
    <property type="match status" value="1"/>
</dbReference>
<dbReference type="AlphaFoldDB" id="A0A8S0UAC1"/>
<comment type="subcellular location">
    <subcellularLocation>
        <location evidence="1">Nucleus</location>
    </subcellularLocation>
</comment>
<keyword evidence="8" id="KW-1185">Reference proteome</keyword>
<feature type="domain" description="AP2/ERF" evidence="6">
    <location>
        <begin position="77"/>
        <end position="132"/>
    </location>
</feature>
<evidence type="ECO:0000256" key="5">
    <source>
        <dbReference type="ARBA" id="ARBA00023242"/>
    </source>
</evidence>
<dbReference type="SUPFAM" id="SSF54171">
    <property type="entry name" value="DNA-binding domain"/>
    <property type="match status" value="1"/>
</dbReference>
<name>A0A8S0UAC1_OLEEU</name>
<dbReference type="InterPro" id="IPR016177">
    <property type="entry name" value="DNA-bd_dom_sf"/>
</dbReference>
<reference evidence="7 8" key="1">
    <citation type="submission" date="2019-12" db="EMBL/GenBank/DDBJ databases">
        <authorList>
            <person name="Alioto T."/>
            <person name="Alioto T."/>
            <person name="Gomez Garrido J."/>
        </authorList>
    </citation>
    <scope>NUCLEOTIDE SEQUENCE [LARGE SCALE GENOMIC DNA]</scope>
</reference>
<evidence type="ECO:0000259" key="6">
    <source>
        <dbReference type="PROSITE" id="PS51032"/>
    </source>
</evidence>
<evidence type="ECO:0000256" key="2">
    <source>
        <dbReference type="ARBA" id="ARBA00023015"/>
    </source>
</evidence>
<dbReference type="Pfam" id="PF00847">
    <property type="entry name" value="AP2"/>
    <property type="match status" value="1"/>
</dbReference>
<dbReference type="PROSITE" id="PS51032">
    <property type="entry name" value="AP2_ERF"/>
    <property type="match status" value="1"/>
</dbReference>
<dbReference type="PRINTS" id="PR00367">
    <property type="entry name" value="ETHRSPELEMNT"/>
</dbReference>
<dbReference type="CDD" id="cd00018">
    <property type="entry name" value="AP2"/>
    <property type="match status" value="1"/>
</dbReference>
<dbReference type="Gramene" id="OE9A039114T1">
    <property type="protein sequence ID" value="OE9A039114C1"/>
    <property type="gene ID" value="OE9A039114"/>
</dbReference>
<evidence type="ECO:0000313" key="8">
    <source>
        <dbReference type="Proteomes" id="UP000594638"/>
    </source>
</evidence>
<dbReference type="EMBL" id="CACTIH010007581">
    <property type="protein sequence ID" value="CAA3015941.1"/>
    <property type="molecule type" value="Genomic_DNA"/>
</dbReference>
<keyword evidence="3" id="KW-0238">DNA-binding</keyword>
<evidence type="ECO:0000313" key="7">
    <source>
        <dbReference type="EMBL" id="CAA3015941.1"/>
    </source>
</evidence>
<evidence type="ECO:0000256" key="4">
    <source>
        <dbReference type="ARBA" id="ARBA00023163"/>
    </source>
</evidence>
<dbReference type="GO" id="GO:0009873">
    <property type="term" value="P:ethylene-activated signaling pathway"/>
    <property type="evidence" value="ECO:0007669"/>
    <property type="project" value="InterPro"/>
</dbReference>
<dbReference type="OrthoDB" id="642765at2759"/>
<dbReference type="SMART" id="SM00380">
    <property type="entry name" value="AP2"/>
    <property type="match status" value="1"/>
</dbReference>
<gene>
    <name evidence="7" type="ORF">OLEA9_A039114</name>
</gene>
<accession>A0A8S0UAC1</accession>
<dbReference type="InterPro" id="IPR036955">
    <property type="entry name" value="AP2/ERF_dom_sf"/>
</dbReference>
<dbReference type="PANTHER" id="PTHR31190:SF110">
    <property type="entry name" value="OS07G0227600 PROTEIN"/>
    <property type="match status" value="1"/>
</dbReference>